<comment type="subcellular location">
    <subcellularLocation>
        <location evidence="2">Chromosome</location>
    </subcellularLocation>
    <subcellularLocation>
        <location evidence="1 6">Nucleus</location>
    </subcellularLocation>
</comment>
<evidence type="ECO:0000313" key="10">
    <source>
        <dbReference type="RefSeq" id="XP_011079601.1"/>
    </source>
</evidence>
<proteinExistence type="inferred from homology"/>
<evidence type="ECO:0000259" key="8">
    <source>
        <dbReference type="PROSITE" id="PS51504"/>
    </source>
</evidence>
<dbReference type="KEGG" id="sind:105163080"/>
<evidence type="ECO:0000256" key="6">
    <source>
        <dbReference type="RuleBase" id="RU003894"/>
    </source>
</evidence>
<feature type="compositionally biased region" description="Low complexity" evidence="7">
    <location>
        <begin position="10"/>
        <end position="19"/>
    </location>
</feature>
<dbReference type="PANTHER" id="PTHR11467">
    <property type="entry name" value="HISTONE H1"/>
    <property type="match status" value="1"/>
</dbReference>
<sequence>MPTEKKDSALKANSSSLSSHHPPYIQMITEAITTMKDRTGSSQPAIAKFIEENYTKLLPPNFKKILSIQLKRFVKSEKLVKVKNSYKVSASEKTKKSSVSAQKKASTVPEKETANKSTVVRNAETKVTVGKRTKRLSQVKTPEVLKKMRTTYANGEKMKTSKAVTQAKKKLAPKSVKTGSMPPAKRAKN</sequence>
<dbReference type="GO" id="GO:0045910">
    <property type="term" value="P:negative regulation of DNA recombination"/>
    <property type="evidence" value="ECO:0007669"/>
    <property type="project" value="TreeGrafter"/>
</dbReference>
<dbReference type="InterPro" id="IPR036388">
    <property type="entry name" value="WH-like_DNA-bd_sf"/>
</dbReference>
<dbReference type="Pfam" id="PF00538">
    <property type="entry name" value="Linker_histone"/>
    <property type="match status" value="1"/>
</dbReference>
<keyword evidence="5 6" id="KW-0539">Nucleus</keyword>
<dbReference type="GO" id="GO:0000786">
    <property type="term" value="C:nucleosome"/>
    <property type="evidence" value="ECO:0007669"/>
    <property type="project" value="InterPro"/>
</dbReference>
<feature type="domain" description="H15" evidence="8">
    <location>
        <begin position="20"/>
        <end position="90"/>
    </location>
</feature>
<evidence type="ECO:0000256" key="2">
    <source>
        <dbReference type="ARBA" id="ARBA00004286"/>
    </source>
</evidence>
<evidence type="ECO:0000313" key="9">
    <source>
        <dbReference type="Proteomes" id="UP000504604"/>
    </source>
</evidence>
<dbReference type="RefSeq" id="XP_011079601.1">
    <property type="nucleotide sequence ID" value="XM_011081299.2"/>
</dbReference>
<protein>
    <submittedName>
        <fullName evidence="10">Histone H1-like</fullName>
    </submittedName>
</protein>
<feature type="region of interest" description="Disordered" evidence="7">
    <location>
        <begin position="153"/>
        <end position="189"/>
    </location>
</feature>
<dbReference type="InterPro" id="IPR036390">
    <property type="entry name" value="WH_DNA-bd_sf"/>
</dbReference>
<organism evidence="9 10">
    <name type="scientific">Sesamum indicum</name>
    <name type="common">Oriental sesame</name>
    <name type="synonym">Sesamum orientale</name>
    <dbReference type="NCBI Taxonomy" id="4182"/>
    <lineage>
        <taxon>Eukaryota</taxon>
        <taxon>Viridiplantae</taxon>
        <taxon>Streptophyta</taxon>
        <taxon>Embryophyta</taxon>
        <taxon>Tracheophyta</taxon>
        <taxon>Spermatophyta</taxon>
        <taxon>Magnoliopsida</taxon>
        <taxon>eudicotyledons</taxon>
        <taxon>Gunneridae</taxon>
        <taxon>Pentapetalae</taxon>
        <taxon>asterids</taxon>
        <taxon>lamiids</taxon>
        <taxon>Lamiales</taxon>
        <taxon>Pedaliaceae</taxon>
        <taxon>Sesamum</taxon>
    </lineage>
</organism>
<comment type="similarity">
    <text evidence="6">Belongs to the histone H1/H5 family.</text>
</comment>
<dbReference type="SMART" id="SM00526">
    <property type="entry name" value="H15"/>
    <property type="match status" value="1"/>
</dbReference>
<evidence type="ECO:0000256" key="7">
    <source>
        <dbReference type="SAM" id="MobiDB-lite"/>
    </source>
</evidence>
<dbReference type="GeneID" id="105163080"/>
<evidence type="ECO:0000256" key="4">
    <source>
        <dbReference type="ARBA" id="ARBA00023125"/>
    </source>
</evidence>
<feature type="region of interest" description="Disordered" evidence="7">
    <location>
        <begin position="86"/>
        <end position="124"/>
    </location>
</feature>
<dbReference type="GO" id="GO:0030527">
    <property type="term" value="F:structural constituent of chromatin"/>
    <property type="evidence" value="ECO:0007669"/>
    <property type="project" value="InterPro"/>
</dbReference>
<dbReference type="GO" id="GO:0005634">
    <property type="term" value="C:nucleus"/>
    <property type="evidence" value="ECO:0007669"/>
    <property type="project" value="UniProtKB-SubCell"/>
</dbReference>
<feature type="compositionally biased region" description="Low complexity" evidence="7">
    <location>
        <begin position="97"/>
        <end position="108"/>
    </location>
</feature>
<dbReference type="AlphaFoldDB" id="A0A6I9TB22"/>
<accession>A0A6I9TB22</accession>
<dbReference type="GO" id="GO:0003690">
    <property type="term" value="F:double-stranded DNA binding"/>
    <property type="evidence" value="ECO:0007669"/>
    <property type="project" value="TreeGrafter"/>
</dbReference>
<keyword evidence="3 6" id="KW-0158">Chromosome</keyword>
<name>A0A6I9TB22_SESIN</name>
<dbReference type="InterPro" id="IPR005818">
    <property type="entry name" value="Histone_H1/H5_H15"/>
</dbReference>
<dbReference type="SUPFAM" id="SSF46785">
    <property type="entry name" value="Winged helix' DNA-binding domain"/>
    <property type="match status" value="1"/>
</dbReference>
<dbReference type="Gramene" id="SIN_1012588.t">
    <property type="protein sequence ID" value="SIN_1012588.t"/>
    <property type="gene ID" value="SIN_1012588"/>
</dbReference>
<evidence type="ECO:0000256" key="1">
    <source>
        <dbReference type="ARBA" id="ARBA00004123"/>
    </source>
</evidence>
<dbReference type="GO" id="GO:0031492">
    <property type="term" value="F:nucleosomal DNA binding"/>
    <property type="evidence" value="ECO:0007669"/>
    <property type="project" value="TreeGrafter"/>
</dbReference>
<dbReference type="OrthoDB" id="1110759at2759"/>
<keyword evidence="4 6" id="KW-0238">DNA-binding</keyword>
<dbReference type="Gene3D" id="1.10.10.10">
    <property type="entry name" value="Winged helix-like DNA-binding domain superfamily/Winged helix DNA-binding domain"/>
    <property type="match status" value="1"/>
</dbReference>
<evidence type="ECO:0000256" key="3">
    <source>
        <dbReference type="ARBA" id="ARBA00022454"/>
    </source>
</evidence>
<dbReference type="GO" id="GO:0006334">
    <property type="term" value="P:nucleosome assembly"/>
    <property type="evidence" value="ECO:0007669"/>
    <property type="project" value="InterPro"/>
</dbReference>
<dbReference type="Proteomes" id="UP000504604">
    <property type="component" value="Linkage group LG6"/>
</dbReference>
<dbReference type="InParanoid" id="A0A6I9TB22"/>
<dbReference type="CDD" id="cd00073">
    <property type="entry name" value="H15"/>
    <property type="match status" value="1"/>
</dbReference>
<evidence type="ECO:0000256" key="5">
    <source>
        <dbReference type="ARBA" id="ARBA00023242"/>
    </source>
</evidence>
<keyword evidence="9" id="KW-1185">Reference proteome</keyword>
<feature type="region of interest" description="Disordered" evidence="7">
    <location>
        <begin position="1"/>
        <end position="23"/>
    </location>
</feature>
<gene>
    <name evidence="10" type="primary">LOC105163080</name>
</gene>
<reference evidence="10" key="1">
    <citation type="submission" date="2025-08" db="UniProtKB">
        <authorList>
            <consortium name="RefSeq"/>
        </authorList>
    </citation>
    <scope>IDENTIFICATION</scope>
</reference>
<dbReference type="PRINTS" id="PR00624">
    <property type="entry name" value="HISTONEH5"/>
</dbReference>
<dbReference type="InterPro" id="IPR005819">
    <property type="entry name" value="H1/H5"/>
</dbReference>
<dbReference type="PROSITE" id="PS51504">
    <property type="entry name" value="H15"/>
    <property type="match status" value="1"/>
</dbReference>
<dbReference type="PANTHER" id="PTHR11467:SF130">
    <property type="entry name" value="HISTONE H1-LIKE ISOFORM X1"/>
    <property type="match status" value="1"/>
</dbReference>
<dbReference type="GO" id="GO:0030261">
    <property type="term" value="P:chromosome condensation"/>
    <property type="evidence" value="ECO:0007669"/>
    <property type="project" value="TreeGrafter"/>
</dbReference>